<dbReference type="InterPro" id="IPR011009">
    <property type="entry name" value="Kinase-like_dom_sf"/>
</dbReference>
<dbReference type="SUPFAM" id="SSF56112">
    <property type="entry name" value="Protein kinase-like (PK-like)"/>
    <property type="match status" value="1"/>
</dbReference>
<evidence type="ECO:0000313" key="2">
    <source>
        <dbReference type="EMBL" id="MDQ0376472.1"/>
    </source>
</evidence>
<dbReference type="Pfam" id="PF01636">
    <property type="entry name" value="APH"/>
    <property type="match status" value="1"/>
</dbReference>
<protein>
    <recommendedName>
        <fullName evidence="1">Aminoglycoside phosphotransferase domain-containing protein</fullName>
    </recommendedName>
</protein>
<proteinExistence type="predicted"/>
<comment type="caution">
    <text evidence="2">The sequence shown here is derived from an EMBL/GenBank/DDBJ whole genome shotgun (WGS) entry which is preliminary data.</text>
</comment>
<evidence type="ECO:0000313" key="3">
    <source>
        <dbReference type="Proteomes" id="UP001229651"/>
    </source>
</evidence>
<reference evidence="2 3" key="1">
    <citation type="submission" date="2023-07" db="EMBL/GenBank/DDBJ databases">
        <title>Sequencing the genomes of 1000 actinobacteria strains.</title>
        <authorList>
            <person name="Klenk H.-P."/>
        </authorList>
    </citation>
    <scope>NUCLEOTIDE SEQUENCE [LARGE SCALE GENOMIC DNA]</scope>
    <source>
        <strain evidence="2 3">DSM 45805</strain>
    </source>
</reference>
<dbReference type="Proteomes" id="UP001229651">
    <property type="component" value="Unassembled WGS sequence"/>
</dbReference>
<sequence length="297" mass="32115">MTGREDTSRAVLTAAVAAAGLSAAGAEPIRFGENDLWRLPGGLVARIARAGQATAAAKEVAVARWLEDNGVDAVRLAPGVDQPVSVDGRAVTFWLELPPHEAGTVADVAVALRQVHKLAPPTGFQLPRLDPFVRLAQRIDGATTGTDDDRAWLNRQLASLRDRFTTLPEGLPHGVVHGDAWRGNIARTRDGRVILLDLERCALGPPEWDLVSTAVSRVTTGWLSEADWAAYCDAYGQDVTRWAGFETLRDIRELRMTLMACQLAAENPRYSAQAAHRVACLRGLHGARPWAGWTAVP</sequence>
<evidence type="ECO:0000259" key="1">
    <source>
        <dbReference type="Pfam" id="PF01636"/>
    </source>
</evidence>
<accession>A0ABU0EMJ5</accession>
<dbReference type="RefSeq" id="WP_306988342.1">
    <property type="nucleotide sequence ID" value="NZ_JAUSUT010000001.1"/>
</dbReference>
<dbReference type="EMBL" id="JAUSUT010000001">
    <property type="protein sequence ID" value="MDQ0376472.1"/>
    <property type="molecule type" value="Genomic_DNA"/>
</dbReference>
<name>A0ABU0EMJ5_9PSEU</name>
<keyword evidence="3" id="KW-1185">Reference proteome</keyword>
<feature type="domain" description="Aminoglycoside phosphotransferase" evidence="1">
    <location>
        <begin position="41"/>
        <end position="244"/>
    </location>
</feature>
<gene>
    <name evidence="2" type="ORF">FB470_000466</name>
</gene>
<organism evidence="2 3">
    <name type="scientific">Amycolatopsis thermophila</name>
    <dbReference type="NCBI Taxonomy" id="206084"/>
    <lineage>
        <taxon>Bacteria</taxon>
        <taxon>Bacillati</taxon>
        <taxon>Actinomycetota</taxon>
        <taxon>Actinomycetes</taxon>
        <taxon>Pseudonocardiales</taxon>
        <taxon>Pseudonocardiaceae</taxon>
        <taxon>Amycolatopsis</taxon>
    </lineage>
</organism>
<dbReference type="InterPro" id="IPR002575">
    <property type="entry name" value="Aminoglycoside_PTrfase"/>
</dbReference>
<dbReference type="Gene3D" id="3.90.1200.10">
    <property type="match status" value="1"/>
</dbReference>